<protein>
    <recommendedName>
        <fullName evidence="3">RING-type domain-containing protein</fullName>
    </recommendedName>
</protein>
<dbReference type="OrthoDB" id="5841393at2759"/>
<keyword evidence="2" id="KW-1185">Reference proteome</keyword>
<dbReference type="Proteomes" id="UP001152747">
    <property type="component" value="Unassembled WGS sequence"/>
</dbReference>
<evidence type="ECO:0000313" key="2">
    <source>
        <dbReference type="Proteomes" id="UP001152747"/>
    </source>
</evidence>
<proteinExistence type="predicted"/>
<dbReference type="PANTHER" id="PTHR31430:SF4">
    <property type="entry name" value="RING-TYPE DOMAIN-CONTAINING PROTEIN"/>
    <property type="match status" value="1"/>
</dbReference>
<reference evidence="1" key="1">
    <citation type="submission" date="2022-11" db="EMBL/GenBank/DDBJ databases">
        <authorList>
            <person name="Kikuchi T."/>
        </authorList>
    </citation>
    <scope>NUCLEOTIDE SEQUENCE</scope>
    <source>
        <strain evidence="1">PS1010</strain>
    </source>
</reference>
<organism evidence="1 2">
    <name type="scientific">Caenorhabditis angaria</name>
    <dbReference type="NCBI Taxonomy" id="860376"/>
    <lineage>
        <taxon>Eukaryota</taxon>
        <taxon>Metazoa</taxon>
        <taxon>Ecdysozoa</taxon>
        <taxon>Nematoda</taxon>
        <taxon>Chromadorea</taxon>
        <taxon>Rhabditida</taxon>
        <taxon>Rhabditina</taxon>
        <taxon>Rhabditomorpha</taxon>
        <taxon>Rhabditoidea</taxon>
        <taxon>Rhabditidae</taxon>
        <taxon>Peloderinae</taxon>
        <taxon>Caenorhabditis</taxon>
    </lineage>
</organism>
<evidence type="ECO:0000313" key="1">
    <source>
        <dbReference type="EMBL" id="CAI5449484.1"/>
    </source>
</evidence>
<evidence type="ECO:0008006" key="3">
    <source>
        <dbReference type="Google" id="ProtNLM"/>
    </source>
</evidence>
<gene>
    <name evidence="1" type="ORF">CAMP_LOCUS12121</name>
</gene>
<dbReference type="EMBL" id="CANHGI010000004">
    <property type="protein sequence ID" value="CAI5449484.1"/>
    <property type="molecule type" value="Genomic_DNA"/>
</dbReference>
<dbReference type="PANTHER" id="PTHR31430">
    <property type="entry name" value="PROTEIN CBG22332-RELATED"/>
    <property type="match status" value="1"/>
</dbReference>
<sequence>MAANVETIHCGLGDLFSAGPQQKINEKLRIFLPPAIQPTVDAIKKVTITTDVTSSGPIYKYEIEWREKSGETLKKWQQKWQQQQQKSTLTPNKSATSVRLSKKVSNLGQAFCDGPCQSMVDATSLIQFGCDHLICEKCRISQKAAPLFDGSPGCCNVDCLTIAKFSGEKIRSGNLSKSSSFLSVTGPFESINVHLTIVKRLHNNVVRNYMEYEFSTQSRLASLRHTLTSHKKIVQDSRVYYSFRKPEKRDDLNLISLLDTNLRFYDLAARGSNNQTELYFVIIGKGVRV</sequence>
<name>A0A9P1N4F1_9PELO</name>
<dbReference type="AlphaFoldDB" id="A0A9P1N4F1"/>
<accession>A0A9P1N4F1</accession>
<comment type="caution">
    <text evidence="1">The sequence shown here is derived from an EMBL/GenBank/DDBJ whole genome shotgun (WGS) entry which is preliminary data.</text>
</comment>